<keyword evidence="4" id="KW-1185">Reference proteome</keyword>
<sequence length="298" mass="33400">MALENELTPTPSNTSSAFLPTVCLHDWWLVKAERDFQGKLLAVAGYPYRNRQDAKRVFISAPITKRHDLSTLETADGIYLIIVGFINELHTKENGFPCEVFNDFLFGFPPDWENRVVNLFKEVATGIDSGNIITSNEEEPQSPVTPIQSQGEINELSEHSVKGSASRKSRTRSGNTENRCSARKVVLGHTRPKMTKSNKKMTQSKSVDPKRNTKPISADTTRGSPSVKRSKKRINFDSHEKLSAATPDLSNCRRSRSGRLLLPPLEFWRNQMPVYDADRGLTEILDGSVAQSQKKPSK</sequence>
<evidence type="ECO:0000259" key="2">
    <source>
        <dbReference type="Pfam" id="PF09133"/>
    </source>
</evidence>
<dbReference type="AlphaFoldDB" id="A0AAE1N1P1"/>
<feature type="compositionally biased region" description="Basic residues" evidence="1">
    <location>
        <begin position="190"/>
        <end position="199"/>
    </location>
</feature>
<name>A0AAE1N1P1_9FABA</name>
<protein>
    <recommendedName>
        <fullName evidence="2">SANTA domain-containing protein</fullName>
    </recommendedName>
</protein>
<proteinExistence type="predicted"/>
<dbReference type="PANTHER" id="PTHR35311:SF9">
    <property type="entry name" value="KINETOCHORE-ASSOCIATED PROTEIN KNL-2 HOMOLOG"/>
    <property type="match status" value="1"/>
</dbReference>
<evidence type="ECO:0000256" key="1">
    <source>
        <dbReference type="SAM" id="MobiDB-lite"/>
    </source>
</evidence>
<feature type="domain" description="SANTA" evidence="2">
    <location>
        <begin position="22"/>
        <end position="114"/>
    </location>
</feature>
<dbReference type="InterPro" id="IPR015216">
    <property type="entry name" value="SANTA"/>
</dbReference>
<evidence type="ECO:0000313" key="3">
    <source>
        <dbReference type="EMBL" id="KAK4281379.1"/>
    </source>
</evidence>
<gene>
    <name evidence="3" type="ORF">QN277_012881</name>
</gene>
<dbReference type="EMBL" id="JAWXYG010000002">
    <property type="protein sequence ID" value="KAK4281379.1"/>
    <property type="molecule type" value="Genomic_DNA"/>
</dbReference>
<evidence type="ECO:0000313" key="4">
    <source>
        <dbReference type="Proteomes" id="UP001293593"/>
    </source>
</evidence>
<reference evidence="3" key="1">
    <citation type="submission" date="2023-10" db="EMBL/GenBank/DDBJ databases">
        <title>Chromosome-level genome of the transformable northern wattle, Acacia crassicarpa.</title>
        <authorList>
            <person name="Massaro I."/>
            <person name="Sinha N.R."/>
            <person name="Poethig S."/>
            <person name="Leichty A.R."/>
        </authorList>
    </citation>
    <scope>NUCLEOTIDE SEQUENCE</scope>
    <source>
        <strain evidence="3">Acra3RX</strain>
        <tissue evidence="3">Leaf</tissue>
    </source>
</reference>
<feature type="compositionally biased region" description="Polar residues" evidence="1">
    <location>
        <begin position="214"/>
        <end position="224"/>
    </location>
</feature>
<comment type="caution">
    <text evidence="3">The sequence shown here is derived from an EMBL/GenBank/DDBJ whole genome shotgun (WGS) entry which is preliminary data.</text>
</comment>
<accession>A0AAE1N1P1</accession>
<feature type="region of interest" description="Disordered" evidence="1">
    <location>
        <begin position="157"/>
        <end position="231"/>
    </location>
</feature>
<dbReference type="Pfam" id="PF09133">
    <property type="entry name" value="SANTA"/>
    <property type="match status" value="1"/>
</dbReference>
<organism evidence="3 4">
    <name type="scientific">Acacia crassicarpa</name>
    <name type="common">northern wattle</name>
    <dbReference type="NCBI Taxonomy" id="499986"/>
    <lineage>
        <taxon>Eukaryota</taxon>
        <taxon>Viridiplantae</taxon>
        <taxon>Streptophyta</taxon>
        <taxon>Embryophyta</taxon>
        <taxon>Tracheophyta</taxon>
        <taxon>Spermatophyta</taxon>
        <taxon>Magnoliopsida</taxon>
        <taxon>eudicotyledons</taxon>
        <taxon>Gunneridae</taxon>
        <taxon>Pentapetalae</taxon>
        <taxon>rosids</taxon>
        <taxon>fabids</taxon>
        <taxon>Fabales</taxon>
        <taxon>Fabaceae</taxon>
        <taxon>Caesalpinioideae</taxon>
        <taxon>mimosoid clade</taxon>
        <taxon>Acacieae</taxon>
        <taxon>Acacia</taxon>
    </lineage>
</organism>
<dbReference type="Proteomes" id="UP001293593">
    <property type="component" value="Unassembled WGS sequence"/>
</dbReference>
<dbReference type="PANTHER" id="PTHR35311">
    <property type="entry name" value="KINETOCHORE-ASSOCIATED PROTEIN KNL-2 HOMOLOG"/>
    <property type="match status" value="1"/>
</dbReference>
<dbReference type="InterPro" id="IPR053090">
    <property type="entry name" value="Centromere_KNL-2_homolog"/>
</dbReference>